<dbReference type="SMART" id="SM00855">
    <property type="entry name" value="PGAM"/>
    <property type="match status" value="1"/>
</dbReference>
<dbReference type="InterPro" id="IPR004449">
    <property type="entry name" value="SixA"/>
</dbReference>
<gene>
    <name evidence="1" type="primary">sixA</name>
    <name evidence="1" type="ORF">HQ497_07535</name>
</gene>
<dbReference type="GO" id="GO:0005737">
    <property type="term" value="C:cytoplasm"/>
    <property type="evidence" value="ECO:0007669"/>
    <property type="project" value="InterPro"/>
</dbReference>
<sequence length="150" mass="16069">MNLLLMRHGDAVMSYPDAARPLSLLGATEVMANGASLLETNVQVSHIIASPLSRAQETAGLMAARLDFRDAILCWDSLAPNGDLNRVLALLATSSFPAPLLVTHQPFVSELIDYLTGEVVMMGTASIVAITLDVFSPRASELRWTIDTCG</sequence>
<dbReference type="Proteomes" id="UP000754644">
    <property type="component" value="Unassembled WGS sequence"/>
</dbReference>
<reference evidence="1" key="1">
    <citation type="submission" date="2020-05" db="EMBL/GenBank/DDBJ databases">
        <title>Sulfur intermediates as new biogeochemical hubs in an aquatic model microbial ecosystem.</title>
        <authorList>
            <person name="Vigneron A."/>
        </authorList>
    </citation>
    <scope>NUCLEOTIDE SEQUENCE</scope>
    <source>
        <strain evidence="1">Bin.250</strain>
    </source>
</reference>
<dbReference type="NCBIfam" id="TIGR00249">
    <property type="entry name" value="sixA"/>
    <property type="match status" value="1"/>
</dbReference>
<dbReference type="AlphaFoldDB" id="A0A972VZI6"/>
<proteinExistence type="predicted"/>
<dbReference type="Pfam" id="PF00300">
    <property type="entry name" value="His_Phos_1"/>
    <property type="match status" value="1"/>
</dbReference>
<dbReference type="GO" id="GO:0101006">
    <property type="term" value="F:protein histidine phosphatase activity"/>
    <property type="evidence" value="ECO:0007669"/>
    <property type="project" value="InterPro"/>
</dbReference>
<protein>
    <submittedName>
        <fullName evidence="1">Phosphohistidine phosphatase SixA</fullName>
    </submittedName>
</protein>
<name>A0A972VZI6_9GAMM</name>
<dbReference type="InterPro" id="IPR013078">
    <property type="entry name" value="His_Pase_superF_clade-1"/>
</dbReference>
<dbReference type="EMBL" id="JABMOJ010000281">
    <property type="protein sequence ID" value="NQV65200.1"/>
    <property type="molecule type" value="Genomic_DNA"/>
</dbReference>
<dbReference type="InterPro" id="IPR029033">
    <property type="entry name" value="His_PPase_superfam"/>
</dbReference>
<comment type="caution">
    <text evidence="1">The sequence shown here is derived from an EMBL/GenBank/DDBJ whole genome shotgun (WGS) entry which is preliminary data.</text>
</comment>
<accession>A0A972VZI6</accession>
<dbReference type="CDD" id="cd07067">
    <property type="entry name" value="HP_PGM_like"/>
    <property type="match status" value="1"/>
</dbReference>
<evidence type="ECO:0000313" key="1">
    <source>
        <dbReference type="EMBL" id="NQV65200.1"/>
    </source>
</evidence>
<evidence type="ECO:0000313" key="2">
    <source>
        <dbReference type="Proteomes" id="UP000754644"/>
    </source>
</evidence>
<dbReference type="SUPFAM" id="SSF53254">
    <property type="entry name" value="Phosphoglycerate mutase-like"/>
    <property type="match status" value="1"/>
</dbReference>
<organism evidence="1 2">
    <name type="scientific">SAR86 cluster bacterium</name>
    <dbReference type="NCBI Taxonomy" id="2030880"/>
    <lineage>
        <taxon>Bacteria</taxon>
        <taxon>Pseudomonadati</taxon>
        <taxon>Pseudomonadota</taxon>
        <taxon>Gammaproteobacteria</taxon>
        <taxon>SAR86 cluster</taxon>
    </lineage>
</organism>
<dbReference type="Gene3D" id="3.40.50.1240">
    <property type="entry name" value="Phosphoglycerate mutase-like"/>
    <property type="match status" value="1"/>
</dbReference>